<dbReference type="PANTHER" id="PTHR13325:SF3">
    <property type="entry name" value="MEMBRANE-BOUND TRANSCRIPTION FACTOR SITE-2 PROTEASE"/>
    <property type="match status" value="1"/>
</dbReference>
<protein>
    <recommendedName>
        <fullName evidence="4">Membrane-bound transcription factor site-2 protease</fullName>
        <ecNumber evidence="3">3.4.24.85</ecNumber>
    </recommendedName>
    <alternativeName>
        <fullName evidence="8">Endopeptidase S2P</fullName>
    </alternativeName>
</protein>
<dbReference type="InterPro" id="IPR008915">
    <property type="entry name" value="Peptidase_M50"/>
</dbReference>
<comment type="subcellular location">
    <subcellularLocation>
        <location evidence="2">Endomembrane system</location>
        <topology evidence="2">Multi-pass membrane protein</topology>
    </subcellularLocation>
</comment>
<dbReference type="InterPro" id="IPR001193">
    <property type="entry name" value="MBTPS2"/>
</dbReference>
<evidence type="ECO:0000313" key="14">
    <source>
        <dbReference type="Proteomes" id="UP001497525"/>
    </source>
</evidence>
<comment type="function">
    <text evidence="9">Zinc metalloprotease that mediates intramembrane proteolysis of proteins such as ATF6, ATF6B, SREBF1/SREBP1 and SREBF2/SREBP2. Catalyzes the second step in the proteolytic activation of the sterol regulatory element-binding proteins (SREBPs) SREBF1/SREBP1 and SREBF2/SREBP2: cleaves SREBPs within the first transmembrane segment, thereby releasing the N-terminal segment with a portion of the transmembrane segment attached. Mature N-terminal SREBP fragments shuttle to the nucleus and activate gene transcription. Also mediates the second step in the proteolytic activation of the cyclic AMP-dependent transcription factor ATF-6 (ATF6 and ATF6B). Involved in intramembrane proteolysis during bone formation. In astrocytes and osteoblasts, upon DNA damage and ER stress, mediates the second step of the regulated intramembrane proteolytic activation of the transcription factor CREB3L1, leading to the inhibition of cell-cycle progression.</text>
</comment>
<keyword evidence="7 10" id="KW-0472">Membrane</keyword>
<feature type="transmembrane region" description="Helical" evidence="10">
    <location>
        <begin position="155"/>
        <end position="173"/>
    </location>
</feature>
<evidence type="ECO:0000256" key="8">
    <source>
        <dbReference type="ARBA" id="ARBA00032658"/>
    </source>
</evidence>
<dbReference type="GO" id="GO:0004222">
    <property type="term" value="F:metalloendopeptidase activity"/>
    <property type="evidence" value="ECO:0007669"/>
    <property type="project" value="InterPro"/>
</dbReference>
<organism evidence="13 14">
    <name type="scientific">Calicophoron daubneyi</name>
    <name type="common">Rumen fluke</name>
    <name type="synonym">Paramphistomum daubneyi</name>
    <dbReference type="NCBI Taxonomy" id="300641"/>
    <lineage>
        <taxon>Eukaryota</taxon>
        <taxon>Metazoa</taxon>
        <taxon>Spiralia</taxon>
        <taxon>Lophotrochozoa</taxon>
        <taxon>Platyhelminthes</taxon>
        <taxon>Trematoda</taxon>
        <taxon>Digenea</taxon>
        <taxon>Plagiorchiida</taxon>
        <taxon>Pronocephalata</taxon>
        <taxon>Paramphistomoidea</taxon>
        <taxon>Paramphistomidae</taxon>
        <taxon>Calicophoron</taxon>
    </lineage>
</organism>
<comment type="caution">
    <text evidence="13">The sequence shown here is derived from an EMBL/GenBank/DDBJ whole genome shotgun (WGS) entry which is preliminary data.</text>
</comment>
<dbReference type="Pfam" id="PF02163">
    <property type="entry name" value="Peptidase_M50"/>
    <property type="match status" value="1"/>
</dbReference>
<dbReference type="GO" id="GO:0012505">
    <property type="term" value="C:endomembrane system"/>
    <property type="evidence" value="ECO:0007669"/>
    <property type="project" value="UniProtKB-SubCell"/>
</dbReference>
<dbReference type="EC" id="3.4.24.85" evidence="3"/>
<evidence type="ECO:0000256" key="10">
    <source>
        <dbReference type="SAM" id="Phobius"/>
    </source>
</evidence>
<dbReference type="GO" id="GO:1905897">
    <property type="term" value="P:regulation of response to endoplasmic reticulum stress"/>
    <property type="evidence" value="ECO:0007669"/>
    <property type="project" value="TreeGrafter"/>
</dbReference>
<evidence type="ECO:0000256" key="2">
    <source>
        <dbReference type="ARBA" id="ARBA00004127"/>
    </source>
</evidence>
<comment type="catalytic activity">
    <reaction evidence="1">
        <text>Cleaves several transcription factors that are type-2 transmembrane proteins within membrane-spanning domains. Known substrates include sterol regulatory element-binding protein (SREBP) -1, SREBP-2 and forms of the transcriptional activator ATF6. SREBP-2 is cleaved at the site 477-DRSRILL-|-CVLTFLCLSFNPLTSLLQWGGA-505. The residues Asn-Pro, 11 residues distal to the site of cleavage in the membrane-spanning domain, are important for cleavage by S2P endopeptidase. Replacement of either of these residues does not prevent cleavage, but there is no cleavage if both of these residues are replaced.</text>
        <dbReference type="EC" id="3.4.24.85"/>
    </reaction>
</comment>
<feature type="transmembrane region" description="Helical" evidence="10">
    <location>
        <begin position="194"/>
        <end position="215"/>
    </location>
</feature>
<dbReference type="PANTHER" id="PTHR13325">
    <property type="entry name" value="PROTEASE M50 MEMBRANE-BOUND TRANSCRIPTION FACTOR SITE 2 PROTEASE"/>
    <property type="match status" value="1"/>
</dbReference>
<dbReference type="Proteomes" id="UP001497525">
    <property type="component" value="Unassembled WGS sequence"/>
</dbReference>
<accession>A0AAV2T818</accession>
<dbReference type="GO" id="GO:0005737">
    <property type="term" value="C:cytoplasm"/>
    <property type="evidence" value="ECO:0007669"/>
    <property type="project" value="TreeGrafter"/>
</dbReference>
<feature type="domain" description="Peptidase M50" evidence="12">
    <location>
        <begin position="129"/>
        <end position="516"/>
    </location>
</feature>
<evidence type="ECO:0000313" key="13">
    <source>
        <dbReference type="EMBL" id="CAL5131587.1"/>
    </source>
</evidence>
<feature type="chain" id="PRO_5043337725" description="Membrane-bound transcription factor site-2 protease" evidence="11">
    <location>
        <begin position="23"/>
        <end position="566"/>
    </location>
</feature>
<dbReference type="AlphaFoldDB" id="A0AAV2T818"/>
<evidence type="ECO:0000256" key="7">
    <source>
        <dbReference type="ARBA" id="ARBA00023136"/>
    </source>
</evidence>
<evidence type="ECO:0000256" key="11">
    <source>
        <dbReference type="SAM" id="SignalP"/>
    </source>
</evidence>
<evidence type="ECO:0000259" key="12">
    <source>
        <dbReference type="Pfam" id="PF02163"/>
    </source>
</evidence>
<name>A0AAV2T818_CALDB</name>
<dbReference type="CDD" id="cd06775">
    <property type="entry name" value="cpPDZ_MBTPS2-like"/>
    <property type="match status" value="1"/>
</dbReference>
<keyword evidence="5 10" id="KW-0812">Transmembrane</keyword>
<evidence type="ECO:0000256" key="3">
    <source>
        <dbReference type="ARBA" id="ARBA00012347"/>
    </source>
</evidence>
<sequence>MSHFTWLSCFIGLWSSVYLVDAALRTHPYTRQWYQEFTTRLGISFDILQARFFTQRLNRVFQFICHLNFVPWTTWFSCGVIFSTVFMVLSIWLLALLAYNTLMRKSIEGQILTPVMPGVNLPFSQMGFYMLTLLLCALLHEAGHALAALHERVRLHGFGVFLFGFYPGAYVDLNTADLQGLAPFNQLRIYCAGVWHNAVIAIFSVLLFYTMPYLLSPGYHTGSGVGVTYLRENSVVTGHRGLSLGDAITRINSCPVANQSDWYRCLEEAHARPSGYCVSGAYLNTIHTTYEAQGPRRTLSAVASVGRSADSGETGYTGTPGDSQSTFDCCSHQSASTHLCFTYSVLSKHGGKSPRYACLPARPVTERATCYSAADCGPQSVLRQGNSAKSGLAESGLLSAASRNVICVVPSPPDNQTRLVRLVHNRKEAPAILFLGPLDDLLSSVGVSDYVPRWPSILSPNFPVVLGLFCTYLFSLSGALVILNVVPCYALDGQWILKALIDWCLSGCLPCRWRRQVLFKVVMFIGSLLLCTNVFLALWYFILEADFGSTHSALHSTAVPVGAGIS</sequence>
<feature type="transmembrane region" description="Helical" evidence="10">
    <location>
        <begin position="462"/>
        <end position="486"/>
    </location>
</feature>
<feature type="signal peptide" evidence="11">
    <location>
        <begin position="1"/>
        <end position="22"/>
    </location>
</feature>
<proteinExistence type="predicted"/>
<dbReference type="GO" id="GO:0016020">
    <property type="term" value="C:membrane"/>
    <property type="evidence" value="ECO:0007669"/>
    <property type="project" value="InterPro"/>
</dbReference>
<keyword evidence="11" id="KW-0732">Signal</keyword>
<dbReference type="EMBL" id="CAXLJL010000101">
    <property type="protein sequence ID" value="CAL5131587.1"/>
    <property type="molecule type" value="Genomic_DNA"/>
</dbReference>
<keyword evidence="6 10" id="KW-1133">Transmembrane helix</keyword>
<evidence type="ECO:0000256" key="5">
    <source>
        <dbReference type="ARBA" id="ARBA00022692"/>
    </source>
</evidence>
<gene>
    <name evidence="13" type="ORF">CDAUBV1_LOCUS4076</name>
</gene>
<reference evidence="13" key="1">
    <citation type="submission" date="2024-06" db="EMBL/GenBank/DDBJ databases">
        <authorList>
            <person name="Liu X."/>
            <person name="Lenzi L."/>
            <person name="Haldenby T S."/>
            <person name="Uol C."/>
        </authorList>
    </citation>
    <scope>NUCLEOTIDE SEQUENCE</scope>
</reference>
<evidence type="ECO:0000256" key="1">
    <source>
        <dbReference type="ARBA" id="ARBA00001350"/>
    </source>
</evidence>
<feature type="transmembrane region" description="Helical" evidence="10">
    <location>
        <begin position="521"/>
        <end position="542"/>
    </location>
</feature>
<evidence type="ECO:0000256" key="6">
    <source>
        <dbReference type="ARBA" id="ARBA00022989"/>
    </source>
</evidence>
<evidence type="ECO:0000256" key="4">
    <source>
        <dbReference type="ARBA" id="ARBA00014400"/>
    </source>
</evidence>
<evidence type="ECO:0000256" key="9">
    <source>
        <dbReference type="ARBA" id="ARBA00045828"/>
    </source>
</evidence>
<dbReference type="GO" id="GO:0031293">
    <property type="term" value="P:membrane protein intracellular domain proteolysis"/>
    <property type="evidence" value="ECO:0007669"/>
    <property type="project" value="TreeGrafter"/>
</dbReference>
<feature type="transmembrane region" description="Helical" evidence="10">
    <location>
        <begin position="126"/>
        <end position="149"/>
    </location>
</feature>
<feature type="transmembrane region" description="Helical" evidence="10">
    <location>
        <begin position="74"/>
        <end position="99"/>
    </location>
</feature>
<dbReference type="PRINTS" id="PR01000">
    <property type="entry name" value="SREBPS2PTASE"/>
</dbReference>